<dbReference type="EC" id="2.4.1.-" evidence="8"/>
<keyword evidence="6" id="KW-1133">Transmembrane helix</keyword>
<evidence type="ECO:0000313" key="10">
    <source>
        <dbReference type="RefSeq" id="XP_022249802.1"/>
    </source>
</evidence>
<dbReference type="RefSeq" id="XP_022249802.1">
    <property type="nucleotide sequence ID" value="XM_022394094.1"/>
</dbReference>
<evidence type="ECO:0000256" key="6">
    <source>
        <dbReference type="ARBA" id="ARBA00022989"/>
    </source>
</evidence>
<evidence type="ECO:0000256" key="1">
    <source>
        <dbReference type="ARBA" id="ARBA00004167"/>
    </source>
</evidence>
<gene>
    <name evidence="10" type="primary">LOC111087449</name>
</gene>
<keyword evidence="7" id="KW-0472">Membrane</keyword>
<accession>A0ABM1T1P6</accession>
<evidence type="ECO:0000256" key="2">
    <source>
        <dbReference type="ARBA" id="ARBA00007647"/>
    </source>
</evidence>
<proteinExistence type="inferred from homology"/>
<reference evidence="10" key="1">
    <citation type="submission" date="2025-08" db="UniProtKB">
        <authorList>
            <consortium name="RefSeq"/>
        </authorList>
    </citation>
    <scope>IDENTIFICATION</scope>
    <source>
        <tissue evidence="10">Muscle</tissue>
    </source>
</reference>
<evidence type="ECO:0000313" key="9">
    <source>
        <dbReference type="Proteomes" id="UP000694941"/>
    </source>
</evidence>
<name>A0ABM1T1P6_LIMPO</name>
<comment type="similarity">
    <text evidence="2 8">Belongs to the glycosyltransferase 92 family.</text>
</comment>
<keyword evidence="3 8" id="KW-0328">Glycosyltransferase</keyword>
<dbReference type="GeneID" id="111087449"/>
<dbReference type="PANTHER" id="PTHR21461">
    <property type="entry name" value="GLYCOSYLTRANSFERASE FAMILY 92 PROTEIN"/>
    <property type="match status" value="1"/>
</dbReference>
<dbReference type="InterPro" id="IPR008166">
    <property type="entry name" value="Glyco_transf_92"/>
</dbReference>
<sequence>MFLFSTGILLTVFKMKNETSLSEENENKPTQKEYTNKGLINSSRSFITRPQTSSNYYTVAKETKHVSVEPRFSEKHFINSQFKHQELKNPASTDWIQVRKGLCLYSAFWDDRKNVKNSPFIRIFGIFLQFLTIKEKEEYFYGLTCLLRSDGSVFPGVATMYNMDDPYDKNLYVVITCSPYNETSTVPKNVSIFYHNSSHALNWMPVTSFPGKSLRSKGRIAACVKPLYGPFTDKDLLAQFLAYYTIIGIDHFYIYNNLSSTEVSEVISNVKDKGVSITIIPWIIPYQPQITIQPTRFLERTMLQDCYYRRMFHYEYVMNVDVDEFIVLKQHSSIQLMLKTLSSSGRFGYFTFSEVRFCLQLPSYSNIIPNLTRSDQTAVSKLVSLAKVIRTPYNKAWWWRKYIVKPEMVEYFGVHFVTKRLPGLKLLDVSPEIALMHHYRSKLCDYKSEKNVYDPFLPKTYWKKMLRYLRDWGVLQ</sequence>
<dbReference type="Pfam" id="PF01697">
    <property type="entry name" value="Glyco_transf_92"/>
    <property type="match status" value="1"/>
</dbReference>
<keyword evidence="9" id="KW-1185">Reference proteome</keyword>
<dbReference type="PANTHER" id="PTHR21461:SF69">
    <property type="entry name" value="GLYCOSYLTRANSFERASE FAMILY 92 PROTEIN"/>
    <property type="match status" value="1"/>
</dbReference>
<organism evidence="9 10">
    <name type="scientific">Limulus polyphemus</name>
    <name type="common">Atlantic horseshoe crab</name>
    <dbReference type="NCBI Taxonomy" id="6850"/>
    <lineage>
        <taxon>Eukaryota</taxon>
        <taxon>Metazoa</taxon>
        <taxon>Ecdysozoa</taxon>
        <taxon>Arthropoda</taxon>
        <taxon>Chelicerata</taxon>
        <taxon>Merostomata</taxon>
        <taxon>Xiphosura</taxon>
        <taxon>Limulidae</taxon>
        <taxon>Limulus</taxon>
    </lineage>
</organism>
<evidence type="ECO:0000256" key="8">
    <source>
        <dbReference type="RuleBase" id="RU366017"/>
    </source>
</evidence>
<dbReference type="Proteomes" id="UP000694941">
    <property type="component" value="Unplaced"/>
</dbReference>
<keyword evidence="5" id="KW-0812">Transmembrane</keyword>
<evidence type="ECO:0000256" key="7">
    <source>
        <dbReference type="ARBA" id="ARBA00023136"/>
    </source>
</evidence>
<comment type="subcellular location">
    <subcellularLocation>
        <location evidence="1">Membrane</location>
        <topology evidence="1">Single-pass membrane protein</topology>
    </subcellularLocation>
</comment>
<evidence type="ECO:0000256" key="5">
    <source>
        <dbReference type="ARBA" id="ARBA00022692"/>
    </source>
</evidence>
<protein>
    <recommendedName>
        <fullName evidence="8">Glycosyltransferase family 92 protein</fullName>
        <ecNumber evidence="8">2.4.1.-</ecNumber>
    </recommendedName>
</protein>
<keyword evidence="4 8" id="KW-0808">Transferase</keyword>
<evidence type="ECO:0000256" key="3">
    <source>
        <dbReference type="ARBA" id="ARBA00022676"/>
    </source>
</evidence>
<evidence type="ECO:0000256" key="4">
    <source>
        <dbReference type="ARBA" id="ARBA00022679"/>
    </source>
</evidence>